<evidence type="ECO:0000313" key="2">
    <source>
        <dbReference type="EMBL" id="KAD4585113.1"/>
    </source>
</evidence>
<sequence length="86" mass="9109">MPGSKTHHHLIPPNQEGLQKRRNNRLVCKPQGTTGGLARGEGTTDRFSNGRGTSDGFAVVSDVSTVGGFGMEKGRTSSSSRYTSSD</sequence>
<protein>
    <submittedName>
        <fullName evidence="2">Uncharacterized protein</fullName>
    </submittedName>
</protein>
<feature type="region of interest" description="Disordered" evidence="1">
    <location>
        <begin position="1"/>
        <end position="58"/>
    </location>
</feature>
<gene>
    <name evidence="2" type="ORF">E3N88_22714</name>
</gene>
<reference evidence="2 3" key="1">
    <citation type="submission" date="2019-05" db="EMBL/GenBank/DDBJ databases">
        <title>Mikania micrantha, genome provides insights into the molecular mechanism of rapid growth.</title>
        <authorList>
            <person name="Liu B."/>
        </authorList>
    </citation>
    <scope>NUCLEOTIDE SEQUENCE [LARGE SCALE GENOMIC DNA]</scope>
    <source>
        <strain evidence="2">NLD-2019</strain>
        <tissue evidence="2">Leaf</tissue>
    </source>
</reference>
<dbReference type="Proteomes" id="UP000326396">
    <property type="component" value="Linkage Group LG2"/>
</dbReference>
<evidence type="ECO:0000256" key="1">
    <source>
        <dbReference type="SAM" id="MobiDB-lite"/>
    </source>
</evidence>
<accession>A0A5N6NCN1</accession>
<feature type="compositionally biased region" description="Low complexity" evidence="1">
    <location>
        <begin position="76"/>
        <end position="86"/>
    </location>
</feature>
<feature type="region of interest" description="Disordered" evidence="1">
    <location>
        <begin position="67"/>
        <end position="86"/>
    </location>
</feature>
<dbReference type="EMBL" id="SZYD01000012">
    <property type="protein sequence ID" value="KAD4585113.1"/>
    <property type="molecule type" value="Genomic_DNA"/>
</dbReference>
<keyword evidence="3" id="KW-1185">Reference proteome</keyword>
<evidence type="ECO:0000313" key="3">
    <source>
        <dbReference type="Proteomes" id="UP000326396"/>
    </source>
</evidence>
<organism evidence="2 3">
    <name type="scientific">Mikania micrantha</name>
    <name type="common">bitter vine</name>
    <dbReference type="NCBI Taxonomy" id="192012"/>
    <lineage>
        <taxon>Eukaryota</taxon>
        <taxon>Viridiplantae</taxon>
        <taxon>Streptophyta</taxon>
        <taxon>Embryophyta</taxon>
        <taxon>Tracheophyta</taxon>
        <taxon>Spermatophyta</taxon>
        <taxon>Magnoliopsida</taxon>
        <taxon>eudicotyledons</taxon>
        <taxon>Gunneridae</taxon>
        <taxon>Pentapetalae</taxon>
        <taxon>asterids</taxon>
        <taxon>campanulids</taxon>
        <taxon>Asterales</taxon>
        <taxon>Asteraceae</taxon>
        <taxon>Asteroideae</taxon>
        <taxon>Heliantheae alliance</taxon>
        <taxon>Eupatorieae</taxon>
        <taxon>Mikania</taxon>
    </lineage>
</organism>
<feature type="compositionally biased region" description="Basic residues" evidence="1">
    <location>
        <begin position="1"/>
        <end position="10"/>
    </location>
</feature>
<proteinExistence type="predicted"/>
<name>A0A5N6NCN1_9ASTR</name>
<dbReference type="AlphaFoldDB" id="A0A5N6NCN1"/>
<comment type="caution">
    <text evidence="2">The sequence shown here is derived from an EMBL/GenBank/DDBJ whole genome shotgun (WGS) entry which is preliminary data.</text>
</comment>